<feature type="binding site" evidence="9">
    <location>
        <position position="17"/>
    </location>
    <ligand>
        <name>ATP</name>
        <dbReference type="ChEBI" id="CHEBI:30616"/>
    </ligand>
</feature>
<feature type="binding site" evidence="9">
    <location>
        <position position="98"/>
    </location>
    <ligand>
        <name>ATP</name>
        <dbReference type="ChEBI" id="CHEBI:30616"/>
    </ligand>
</feature>
<dbReference type="SUPFAM" id="SSF52374">
    <property type="entry name" value="Nucleotidylyl transferase"/>
    <property type="match status" value="1"/>
</dbReference>
<keyword evidence="1 9" id="KW-0963">Cytoplasm</keyword>
<dbReference type="InterPro" id="IPR004821">
    <property type="entry name" value="Cyt_trans-like"/>
</dbReference>
<dbReference type="GO" id="GO:0004595">
    <property type="term" value="F:pantetheine-phosphate adenylyltransferase activity"/>
    <property type="evidence" value="ECO:0007669"/>
    <property type="project" value="UniProtKB-EC"/>
</dbReference>
<dbReference type="PANTHER" id="PTHR21342:SF1">
    <property type="entry name" value="PHOSPHOPANTETHEINE ADENYLYLTRANSFERASE"/>
    <property type="match status" value="1"/>
</dbReference>
<dbReference type="NCBIfam" id="TIGR01510">
    <property type="entry name" value="coaD_prev_kdtB"/>
    <property type="match status" value="1"/>
</dbReference>
<keyword evidence="6 9" id="KW-0460">Magnesium</keyword>
<dbReference type="Pfam" id="PF01467">
    <property type="entry name" value="CTP_transf_like"/>
    <property type="match status" value="1"/>
</dbReference>
<evidence type="ECO:0000313" key="11">
    <source>
        <dbReference type="EMBL" id="MBP2418612.1"/>
    </source>
</evidence>
<dbReference type="EMBL" id="JAGIOB010000001">
    <property type="protein sequence ID" value="MBP2418612.1"/>
    <property type="molecule type" value="Genomic_DNA"/>
</dbReference>
<comment type="subunit">
    <text evidence="9">Homohexamer.</text>
</comment>
<comment type="catalytic activity">
    <reaction evidence="8 9">
        <text>(R)-4'-phosphopantetheine + ATP + H(+) = 3'-dephospho-CoA + diphosphate</text>
        <dbReference type="Rhea" id="RHEA:19801"/>
        <dbReference type="ChEBI" id="CHEBI:15378"/>
        <dbReference type="ChEBI" id="CHEBI:30616"/>
        <dbReference type="ChEBI" id="CHEBI:33019"/>
        <dbReference type="ChEBI" id="CHEBI:57328"/>
        <dbReference type="ChEBI" id="CHEBI:61723"/>
        <dbReference type="EC" id="2.7.7.3"/>
    </reaction>
</comment>
<feature type="binding site" evidence="9">
    <location>
        <begin position="122"/>
        <end position="128"/>
    </location>
    <ligand>
        <name>ATP</name>
        <dbReference type="ChEBI" id="CHEBI:30616"/>
    </ligand>
</feature>
<dbReference type="Gene3D" id="3.40.50.620">
    <property type="entry name" value="HUPs"/>
    <property type="match status" value="1"/>
</dbReference>
<comment type="caution">
    <text evidence="11">The sequence shown here is derived from an EMBL/GenBank/DDBJ whole genome shotgun (WGS) entry which is preliminary data.</text>
</comment>
<comment type="function">
    <text evidence="9">Reversibly transfers an adenylyl group from ATP to 4'-phosphopantetheine, yielding dephospho-CoA (dPCoA) and pyrophosphate.</text>
</comment>
<comment type="similarity">
    <text evidence="9">Belongs to the bacterial CoaD family.</text>
</comment>
<feature type="binding site" evidence="9">
    <location>
        <begin position="88"/>
        <end position="90"/>
    </location>
    <ligand>
        <name>ATP</name>
        <dbReference type="ChEBI" id="CHEBI:30616"/>
    </ligand>
</feature>
<evidence type="ECO:0000259" key="10">
    <source>
        <dbReference type="Pfam" id="PF01467"/>
    </source>
</evidence>
<comment type="cofactor">
    <cofactor evidence="9">
        <name>Mg(2+)</name>
        <dbReference type="ChEBI" id="CHEBI:18420"/>
    </cofactor>
</comment>
<dbReference type="Proteomes" id="UP000758168">
    <property type="component" value="Unassembled WGS sequence"/>
</dbReference>
<dbReference type="NCBIfam" id="TIGR00125">
    <property type="entry name" value="cyt_tran_rel"/>
    <property type="match status" value="1"/>
</dbReference>
<dbReference type="PRINTS" id="PR01020">
    <property type="entry name" value="LPSBIOSNTHSS"/>
</dbReference>
<dbReference type="PANTHER" id="PTHR21342">
    <property type="entry name" value="PHOSPHOPANTETHEINE ADENYLYLTRANSFERASE"/>
    <property type="match status" value="1"/>
</dbReference>
<feature type="binding site" evidence="9">
    <location>
        <position position="9"/>
    </location>
    <ligand>
        <name>substrate</name>
    </ligand>
</feature>
<evidence type="ECO:0000256" key="2">
    <source>
        <dbReference type="ARBA" id="ARBA00022679"/>
    </source>
</evidence>
<proteinExistence type="inferred from homology"/>
<dbReference type="RefSeq" id="WP_210058228.1">
    <property type="nucleotide sequence ID" value="NZ_BAAAMH010000001.1"/>
</dbReference>
<evidence type="ECO:0000256" key="7">
    <source>
        <dbReference type="ARBA" id="ARBA00022993"/>
    </source>
</evidence>
<evidence type="ECO:0000313" key="12">
    <source>
        <dbReference type="Proteomes" id="UP000758168"/>
    </source>
</evidence>
<gene>
    <name evidence="9" type="primary">coaD</name>
    <name evidence="11" type="ORF">JOF54_003534</name>
</gene>
<feature type="domain" description="Cytidyltransferase-like" evidence="10">
    <location>
        <begin position="5"/>
        <end position="132"/>
    </location>
</feature>
<feature type="binding site" evidence="9">
    <location>
        <begin position="9"/>
        <end position="10"/>
    </location>
    <ligand>
        <name>ATP</name>
        <dbReference type="ChEBI" id="CHEBI:30616"/>
    </ligand>
</feature>
<evidence type="ECO:0000256" key="5">
    <source>
        <dbReference type="ARBA" id="ARBA00022840"/>
    </source>
</evidence>
<keyword evidence="4 9" id="KW-0547">Nucleotide-binding</keyword>
<keyword evidence="5 9" id="KW-0067">ATP-binding</keyword>
<comment type="subcellular location">
    <subcellularLocation>
        <location evidence="9">Cytoplasm</location>
    </subcellularLocation>
</comment>
<feature type="site" description="Transition state stabilizer" evidence="9">
    <location>
        <position position="17"/>
    </location>
</feature>
<name>A0ABS4ZC32_9ACTN</name>
<dbReference type="EC" id="2.7.7.3" evidence="9"/>
<feature type="binding site" evidence="9">
    <location>
        <position position="41"/>
    </location>
    <ligand>
        <name>substrate</name>
    </ligand>
</feature>
<comment type="pathway">
    <text evidence="9">Cofactor biosynthesis; coenzyme A biosynthesis; CoA from (R)-pantothenate: step 4/5.</text>
</comment>
<dbReference type="HAMAP" id="MF_00151">
    <property type="entry name" value="PPAT_bact"/>
    <property type="match status" value="1"/>
</dbReference>
<keyword evidence="12" id="KW-1185">Reference proteome</keyword>
<dbReference type="InterPro" id="IPR014729">
    <property type="entry name" value="Rossmann-like_a/b/a_fold"/>
</dbReference>
<keyword evidence="2 9" id="KW-0808">Transferase</keyword>
<feature type="binding site" evidence="9">
    <location>
        <position position="87"/>
    </location>
    <ligand>
        <name>substrate</name>
    </ligand>
</feature>
<feature type="binding site" evidence="9">
    <location>
        <position position="73"/>
    </location>
    <ligand>
        <name>substrate</name>
    </ligand>
</feature>
<reference evidence="11 12" key="1">
    <citation type="submission" date="2021-03" db="EMBL/GenBank/DDBJ databases">
        <title>Sequencing the genomes of 1000 actinobacteria strains.</title>
        <authorList>
            <person name="Klenk H.-P."/>
        </authorList>
    </citation>
    <scope>NUCLEOTIDE SEQUENCE [LARGE SCALE GENOMIC DNA]</scope>
    <source>
        <strain evidence="11 12">DSM 12936</strain>
    </source>
</reference>
<evidence type="ECO:0000256" key="6">
    <source>
        <dbReference type="ARBA" id="ARBA00022842"/>
    </source>
</evidence>
<evidence type="ECO:0000256" key="8">
    <source>
        <dbReference type="ARBA" id="ARBA00029346"/>
    </source>
</evidence>
<organism evidence="11 12">
    <name type="scientific">Microlunatus capsulatus</name>
    <dbReference type="NCBI Taxonomy" id="99117"/>
    <lineage>
        <taxon>Bacteria</taxon>
        <taxon>Bacillati</taxon>
        <taxon>Actinomycetota</taxon>
        <taxon>Actinomycetes</taxon>
        <taxon>Propionibacteriales</taxon>
        <taxon>Propionibacteriaceae</taxon>
        <taxon>Microlunatus</taxon>
    </lineage>
</organism>
<dbReference type="InterPro" id="IPR001980">
    <property type="entry name" value="PPAT"/>
</dbReference>
<evidence type="ECO:0000256" key="1">
    <source>
        <dbReference type="ARBA" id="ARBA00022490"/>
    </source>
</evidence>
<evidence type="ECO:0000256" key="9">
    <source>
        <dbReference type="HAMAP-Rule" id="MF_00151"/>
    </source>
</evidence>
<evidence type="ECO:0000256" key="4">
    <source>
        <dbReference type="ARBA" id="ARBA00022741"/>
    </source>
</evidence>
<keyword evidence="7 9" id="KW-0173">Coenzyme A biosynthesis</keyword>
<dbReference type="CDD" id="cd02163">
    <property type="entry name" value="PPAT"/>
    <property type="match status" value="1"/>
</dbReference>
<evidence type="ECO:0000256" key="3">
    <source>
        <dbReference type="ARBA" id="ARBA00022695"/>
    </source>
</evidence>
<protein>
    <recommendedName>
        <fullName evidence="9">Phosphopantetheine adenylyltransferase</fullName>
        <ecNumber evidence="9">2.7.7.3</ecNumber>
    </recommendedName>
    <alternativeName>
        <fullName evidence="9">Dephospho-CoA pyrophosphorylase</fullName>
    </alternativeName>
    <alternativeName>
        <fullName evidence="9">Pantetheine-phosphate adenylyltransferase</fullName>
        <shortName evidence="9">PPAT</shortName>
    </alternativeName>
</protein>
<keyword evidence="3 9" id="KW-0548">Nucleotidyltransferase</keyword>
<sequence>MTRAVCPGSFDPVTLGHLDVIGRAAALVEEVVVAVGSNQSKRAWFTPAERVAMLEEACAAWPNVRVALFDGLLVDFCRAEGAGAVVKGLRSAADFDYELPMAQMNAHLSGVDTVFVATAPAWSFVSSSLVREVAGLGGDVSALLTPAVAAHVRRRAEERGR</sequence>
<accession>A0ABS4ZC32</accession>